<sequence length="614" mass="66149">MRNLADKGHEAADPFVLDLTHSLFDGADQGRIHGPWRKLLGTEEFRYRPGLSSEERAALSYSRLRSVNKTLDSPEELPLDIQRLAALHEWAGVADGGLGTLASIHYNLFMGSLLDHRAGGPKGHDLSDYASMRRTGTFLCTELDHGNDAAALRTTAEFDRETGGFVLHTPAPGAQKFMPNTSLTGGPKTAVVMARLVVDGEDHGCFLFLTPLSDETGHLPGIHVRQLPDRTGTPMDHCLTSFDRVRLPHEALLGGEHGRLGRDGSFHSALGSARQRFLNSISRVTSGKLCMSAGAVGMARAALAIAVKHAHARHISGPKAGERVPLVAHRSHAGSLLDGIATAYAATFLQRDIVAQWAGHTPENQAEVERLVAVSKGWITWRAREITVNARERCGAQGLFPVNGISDLTSTIEGTITAEGDNLVIWVKAASEMLFEPRPVRLQPDPPAGEQLLTNVTYLRDLLVEVERDAQRRASKALRRGPMGDPLGRWNEASPAALEMVSAHAGRKAADAFIAAAARAVDPTARMLLEHLCRLFLLRQLEPHTGVLLADGHLTPDHVRGVPDAVNEVIAVLVPHMSGLVDAFCLPSEYLSSLPIAGGGLIGDQESGWSAWGP</sequence>
<dbReference type="Proteomes" id="UP001501371">
    <property type="component" value="Unassembled WGS sequence"/>
</dbReference>
<evidence type="ECO:0000256" key="3">
    <source>
        <dbReference type="ARBA" id="ARBA00022630"/>
    </source>
</evidence>
<dbReference type="PANTHER" id="PTHR10909:SF382">
    <property type="entry name" value="ACYL-COENZYME A OXIDASE"/>
    <property type="match status" value="1"/>
</dbReference>
<protein>
    <recommendedName>
        <fullName evidence="10">Acyl-CoA oxidase</fullName>
    </recommendedName>
</protein>
<dbReference type="Pfam" id="PF22924">
    <property type="entry name" value="ACOX_C_alpha1"/>
    <property type="match status" value="1"/>
</dbReference>
<organism evidence="8 9">
    <name type="scientific">Streptomyces hebeiensis</name>
    <dbReference type="NCBI Taxonomy" id="229486"/>
    <lineage>
        <taxon>Bacteria</taxon>
        <taxon>Bacillati</taxon>
        <taxon>Actinomycetota</taxon>
        <taxon>Actinomycetes</taxon>
        <taxon>Kitasatosporales</taxon>
        <taxon>Streptomycetaceae</taxon>
        <taxon>Streptomyces</taxon>
    </lineage>
</organism>
<dbReference type="InterPro" id="IPR036250">
    <property type="entry name" value="AcylCo_DH-like_C"/>
</dbReference>
<evidence type="ECO:0000259" key="6">
    <source>
        <dbReference type="Pfam" id="PF01756"/>
    </source>
</evidence>
<dbReference type="Gene3D" id="2.40.110.10">
    <property type="entry name" value="Butyryl-CoA Dehydrogenase, subunit A, domain 2"/>
    <property type="match status" value="1"/>
</dbReference>
<dbReference type="Pfam" id="PF01756">
    <property type="entry name" value="ACOX"/>
    <property type="match status" value="1"/>
</dbReference>
<name>A0ABP4FIT9_9ACTN</name>
<evidence type="ECO:0000256" key="2">
    <source>
        <dbReference type="ARBA" id="ARBA00006288"/>
    </source>
</evidence>
<evidence type="ECO:0000256" key="4">
    <source>
        <dbReference type="ARBA" id="ARBA00022827"/>
    </source>
</evidence>
<keyword evidence="3" id="KW-0285">Flavoprotein</keyword>
<evidence type="ECO:0000313" key="8">
    <source>
        <dbReference type="EMBL" id="GAA1182916.1"/>
    </source>
</evidence>
<dbReference type="InterPro" id="IPR012258">
    <property type="entry name" value="Acyl-CoA_oxidase"/>
</dbReference>
<reference evidence="9" key="1">
    <citation type="journal article" date="2019" name="Int. J. Syst. Evol. Microbiol.">
        <title>The Global Catalogue of Microorganisms (GCM) 10K type strain sequencing project: providing services to taxonomists for standard genome sequencing and annotation.</title>
        <authorList>
            <consortium name="The Broad Institute Genomics Platform"/>
            <consortium name="The Broad Institute Genome Sequencing Center for Infectious Disease"/>
            <person name="Wu L."/>
            <person name="Ma J."/>
        </authorList>
    </citation>
    <scope>NUCLEOTIDE SEQUENCE [LARGE SCALE GENOMIC DNA]</scope>
    <source>
        <strain evidence="9">JCM 12696</strain>
    </source>
</reference>
<dbReference type="SUPFAM" id="SSF47203">
    <property type="entry name" value="Acyl-CoA dehydrogenase C-terminal domain-like"/>
    <property type="match status" value="2"/>
</dbReference>
<dbReference type="EMBL" id="BAAAKV010000043">
    <property type="protein sequence ID" value="GAA1182916.1"/>
    <property type="molecule type" value="Genomic_DNA"/>
</dbReference>
<keyword evidence="9" id="KW-1185">Reference proteome</keyword>
<dbReference type="PANTHER" id="PTHR10909">
    <property type="entry name" value="ELECTRON TRANSPORT OXIDOREDUCTASE"/>
    <property type="match status" value="1"/>
</dbReference>
<dbReference type="SUPFAM" id="SSF56645">
    <property type="entry name" value="Acyl-CoA dehydrogenase NM domain-like"/>
    <property type="match status" value="1"/>
</dbReference>
<evidence type="ECO:0000259" key="7">
    <source>
        <dbReference type="Pfam" id="PF22924"/>
    </source>
</evidence>
<keyword evidence="4" id="KW-0274">FAD</keyword>
<evidence type="ECO:0008006" key="10">
    <source>
        <dbReference type="Google" id="ProtNLM"/>
    </source>
</evidence>
<feature type="domain" description="Acyl-CoA oxidase C-alpha1" evidence="7">
    <location>
        <begin position="287"/>
        <end position="431"/>
    </location>
</feature>
<feature type="domain" description="Acyl-CoA oxidase C-terminal" evidence="6">
    <location>
        <begin position="488"/>
        <end position="593"/>
    </location>
</feature>
<dbReference type="PIRSF" id="PIRSF000168">
    <property type="entry name" value="Acyl-CoA_oxidase"/>
    <property type="match status" value="1"/>
</dbReference>
<evidence type="ECO:0000256" key="5">
    <source>
        <dbReference type="ARBA" id="ARBA00023002"/>
    </source>
</evidence>
<proteinExistence type="inferred from homology"/>
<comment type="caution">
    <text evidence="8">The sequence shown here is derived from an EMBL/GenBank/DDBJ whole genome shotgun (WGS) entry which is preliminary data.</text>
</comment>
<dbReference type="InterPro" id="IPR046373">
    <property type="entry name" value="Acyl-CoA_Oxase/DH_mid-dom_sf"/>
</dbReference>
<dbReference type="InterPro" id="IPR002655">
    <property type="entry name" value="Acyl-CoA_oxidase_C"/>
</dbReference>
<comment type="similarity">
    <text evidence="2">Belongs to the acyl-CoA oxidase family.</text>
</comment>
<comment type="cofactor">
    <cofactor evidence="1">
        <name>FAD</name>
        <dbReference type="ChEBI" id="CHEBI:57692"/>
    </cofactor>
</comment>
<dbReference type="InterPro" id="IPR009100">
    <property type="entry name" value="AcylCoA_DH/oxidase_NM_dom_sf"/>
</dbReference>
<accession>A0ABP4FIT9</accession>
<gene>
    <name evidence="8" type="ORF">GCM10009654_45320</name>
</gene>
<keyword evidence="5" id="KW-0560">Oxidoreductase</keyword>
<dbReference type="Gene3D" id="1.20.140.10">
    <property type="entry name" value="Butyryl-CoA Dehydrogenase, subunit A, domain 3"/>
    <property type="match status" value="2"/>
</dbReference>
<evidence type="ECO:0000256" key="1">
    <source>
        <dbReference type="ARBA" id="ARBA00001974"/>
    </source>
</evidence>
<dbReference type="InterPro" id="IPR055060">
    <property type="entry name" value="ACOX_C_alpha1"/>
</dbReference>
<evidence type="ECO:0000313" key="9">
    <source>
        <dbReference type="Proteomes" id="UP001501371"/>
    </source>
</evidence>